<name>A0A543CZ34_9PSEU</name>
<dbReference type="PROSITE" id="PS51257">
    <property type="entry name" value="PROKAR_LIPOPROTEIN"/>
    <property type="match status" value="1"/>
</dbReference>
<dbReference type="EMBL" id="VFPA01000007">
    <property type="protein sequence ID" value="TQM02356.1"/>
    <property type="molecule type" value="Genomic_DNA"/>
</dbReference>
<dbReference type="PANTHER" id="PTHR30290:SF83">
    <property type="entry name" value="ABC TRANSPORTER SUBSTRATE-BINDING PROTEIN"/>
    <property type="match status" value="1"/>
</dbReference>
<dbReference type="Gene3D" id="3.40.190.10">
    <property type="entry name" value="Periplasmic binding protein-like II"/>
    <property type="match status" value="1"/>
</dbReference>
<accession>A0A543CZ34</accession>
<dbReference type="PANTHER" id="PTHR30290">
    <property type="entry name" value="PERIPLASMIC BINDING COMPONENT OF ABC TRANSPORTER"/>
    <property type="match status" value="1"/>
</dbReference>
<gene>
    <name evidence="4" type="ORF">FB558_8222</name>
</gene>
<dbReference type="Proteomes" id="UP000315677">
    <property type="component" value="Unassembled WGS sequence"/>
</dbReference>
<dbReference type="GO" id="GO:0043190">
    <property type="term" value="C:ATP-binding cassette (ABC) transporter complex"/>
    <property type="evidence" value="ECO:0007669"/>
    <property type="project" value="InterPro"/>
</dbReference>
<dbReference type="InterPro" id="IPR030678">
    <property type="entry name" value="Peptide/Ni-bd"/>
</dbReference>
<dbReference type="SUPFAM" id="SSF53850">
    <property type="entry name" value="Periplasmic binding protein-like II"/>
    <property type="match status" value="1"/>
</dbReference>
<dbReference type="GO" id="GO:0015833">
    <property type="term" value="P:peptide transport"/>
    <property type="evidence" value="ECO:0007669"/>
    <property type="project" value="TreeGrafter"/>
</dbReference>
<dbReference type="Gene3D" id="3.90.76.10">
    <property type="entry name" value="Dipeptide-binding Protein, Domain 1"/>
    <property type="match status" value="1"/>
</dbReference>
<proteinExistence type="predicted"/>
<protein>
    <submittedName>
        <fullName evidence="4">Oligopeptide transport system substrate-binding protein</fullName>
    </submittedName>
</protein>
<evidence type="ECO:0000259" key="3">
    <source>
        <dbReference type="Pfam" id="PF00496"/>
    </source>
</evidence>
<feature type="region of interest" description="Disordered" evidence="1">
    <location>
        <begin position="47"/>
        <end position="67"/>
    </location>
</feature>
<sequence>MRARRATAWLALPVSVALLTTACGGGGTDGGDGADAGGAPTDVTISVNSTEPENPLVPGNTNETGGGKVIDALFSPLVEYNPETAEPENLVAESIETTDSRVYTITIRDGWTFHDGTPVTAQNFVNAWNFTAYSPNGQQNGSFFSQIQGYADVHTEDPDGASGPQEAPQPAAQEMSGLRAVDDRTLEVTLSEPFAVFPTMLGYRAFAPLPDSFFADQAAWEANPIGNGPFRYVSRQPGVNIEVERYEEWPGDPKPSIGGVEFRFYESAEAAYADVVASNLDFIEVIPPSGLAGNLYETDLAGRSISKTYLGVQRLGFPLYDARYQDPRLRQAISMAIDREAVNQQIFGGTRPPADGLVAPNVPGRAENQCGELCTHNPERARQLFAESGFQGPIELTSNADSGNAEWMQATCVTITNSLGVPCNFVPVPTFGEFRTAINAREMSQLYRTGWVADYPSIENFLNPMYRTGASTNDGEYSNPAVDAKLAEADAAPSIEAGNALYQEAERMIIQDMPAIPVYFQSFQAGWSERMQNVTVTPFRELDLESVTVSE</sequence>
<dbReference type="Gene3D" id="3.10.105.10">
    <property type="entry name" value="Dipeptide-binding Protein, Domain 3"/>
    <property type="match status" value="1"/>
</dbReference>
<feature type="region of interest" description="Disordered" evidence="1">
    <location>
        <begin position="153"/>
        <end position="177"/>
    </location>
</feature>
<evidence type="ECO:0000313" key="5">
    <source>
        <dbReference type="Proteomes" id="UP000315677"/>
    </source>
</evidence>
<feature type="signal peptide" evidence="2">
    <location>
        <begin position="1"/>
        <end position="22"/>
    </location>
</feature>
<evidence type="ECO:0000256" key="2">
    <source>
        <dbReference type="SAM" id="SignalP"/>
    </source>
</evidence>
<feature type="chain" id="PRO_5038547965" evidence="2">
    <location>
        <begin position="23"/>
        <end position="551"/>
    </location>
</feature>
<reference evidence="4 5" key="1">
    <citation type="submission" date="2019-06" db="EMBL/GenBank/DDBJ databases">
        <title>Sequencing the genomes of 1000 actinobacteria strains.</title>
        <authorList>
            <person name="Klenk H.-P."/>
        </authorList>
    </citation>
    <scope>NUCLEOTIDE SEQUENCE [LARGE SCALE GENOMIC DNA]</scope>
    <source>
        <strain evidence="4 5">DSM 45301</strain>
    </source>
</reference>
<dbReference type="Pfam" id="PF00496">
    <property type="entry name" value="SBP_bac_5"/>
    <property type="match status" value="1"/>
</dbReference>
<organism evidence="4 5">
    <name type="scientific">Pseudonocardia kunmingensis</name>
    <dbReference type="NCBI Taxonomy" id="630975"/>
    <lineage>
        <taxon>Bacteria</taxon>
        <taxon>Bacillati</taxon>
        <taxon>Actinomycetota</taxon>
        <taxon>Actinomycetes</taxon>
        <taxon>Pseudonocardiales</taxon>
        <taxon>Pseudonocardiaceae</taxon>
        <taxon>Pseudonocardia</taxon>
    </lineage>
</organism>
<evidence type="ECO:0000313" key="4">
    <source>
        <dbReference type="EMBL" id="TQM02356.1"/>
    </source>
</evidence>
<dbReference type="CDD" id="cd00995">
    <property type="entry name" value="PBP2_NikA_DppA_OppA_like"/>
    <property type="match status" value="1"/>
</dbReference>
<dbReference type="InterPro" id="IPR000914">
    <property type="entry name" value="SBP_5_dom"/>
</dbReference>
<dbReference type="GO" id="GO:0042597">
    <property type="term" value="C:periplasmic space"/>
    <property type="evidence" value="ECO:0007669"/>
    <property type="project" value="UniProtKB-ARBA"/>
</dbReference>
<dbReference type="PIRSF" id="PIRSF002741">
    <property type="entry name" value="MppA"/>
    <property type="match status" value="1"/>
</dbReference>
<dbReference type="OrthoDB" id="9046151at2"/>
<evidence type="ECO:0000256" key="1">
    <source>
        <dbReference type="SAM" id="MobiDB-lite"/>
    </source>
</evidence>
<keyword evidence="5" id="KW-1185">Reference proteome</keyword>
<feature type="domain" description="Solute-binding protein family 5" evidence="3">
    <location>
        <begin position="86"/>
        <end position="471"/>
    </location>
</feature>
<keyword evidence="2" id="KW-0732">Signal</keyword>
<dbReference type="AlphaFoldDB" id="A0A543CZ34"/>
<dbReference type="GO" id="GO:1904680">
    <property type="term" value="F:peptide transmembrane transporter activity"/>
    <property type="evidence" value="ECO:0007669"/>
    <property type="project" value="TreeGrafter"/>
</dbReference>
<comment type="caution">
    <text evidence="4">The sequence shown here is derived from an EMBL/GenBank/DDBJ whole genome shotgun (WGS) entry which is preliminary data.</text>
</comment>
<dbReference type="InterPro" id="IPR039424">
    <property type="entry name" value="SBP_5"/>
</dbReference>